<dbReference type="Gene3D" id="2.60.120.10">
    <property type="entry name" value="Jelly Rolls"/>
    <property type="match status" value="1"/>
</dbReference>
<dbReference type="SUPFAM" id="SSF51206">
    <property type="entry name" value="cAMP-binding domain-like"/>
    <property type="match status" value="1"/>
</dbReference>
<feature type="non-terminal residue" evidence="5">
    <location>
        <position position="272"/>
    </location>
</feature>
<evidence type="ECO:0000259" key="3">
    <source>
        <dbReference type="PROSITE" id="PS50042"/>
    </source>
</evidence>
<dbReference type="PROSITE" id="PS51371">
    <property type="entry name" value="CBS"/>
    <property type="match status" value="1"/>
</dbReference>
<dbReference type="Pfam" id="PF00571">
    <property type="entry name" value="CBS"/>
    <property type="match status" value="1"/>
</dbReference>
<comment type="caution">
    <text evidence="5">The sequence shown here is derived from an EMBL/GenBank/DDBJ whole genome shotgun (WGS) entry which is preliminary data.</text>
</comment>
<gene>
    <name evidence="5" type="ORF">ADUPG1_002703</name>
</gene>
<protein>
    <submittedName>
        <fullName evidence="5">DUF294 nucleotidyltransferase-like domain-containing protein</fullName>
    </submittedName>
</protein>
<evidence type="ECO:0000256" key="2">
    <source>
        <dbReference type="PROSITE-ProRule" id="PRU00703"/>
    </source>
</evidence>
<dbReference type="Gene3D" id="3.10.580.10">
    <property type="entry name" value="CBS-domain"/>
    <property type="match status" value="1"/>
</dbReference>
<dbReference type="InterPro" id="IPR018490">
    <property type="entry name" value="cNMP-bd_dom_sf"/>
</dbReference>
<evidence type="ECO:0000313" key="6">
    <source>
        <dbReference type="Proteomes" id="UP001057375"/>
    </source>
</evidence>
<feature type="non-terminal residue" evidence="5">
    <location>
        <position position="1"/>
    </location>
</feature>
<dbReference type="CDD" id="cd00038">
    <property type="entry name" value="CAP_ED"/>
    <property type="match status" value="1"/>
</dbReference>
<dbReference type="PANTHER" id="PTHR43080">
    <property type="entry name" value="CBS DOMAIN-CONTAINING PROTEIN CBSX3, MITOCHONDRIAL"/>
    <property type="match status" value="1"/>
</dbReference>
<dbReference type="PROSITE" id="PS50042">
    <property type="entry name" value="CNMP_BINDING_3"/>
    <property type="match status" value="1"/>
</dbReference>
<dbReference type="Proteomes" id="UP001057375">
    <property type="component" value="Unassembled WGS sequence"/>
</dbReference>
<feature type="domain" description="CBS" evidence="4">
    <location>
        <begin position="194"/>
        <end position="249"/>
    </location>
</feature>
<proteinExistence type="predicted"/>
<dbReference type="PANTHER" id="PTHR43080:SF2">
    <property type="entry name" value="CBS DOMAIN-CONTAINING PROTEIN"/>
    <property type="match status" value="1"/>
</dbReference>
<evidence type="ECO:0000256" key="1">
    <source>
        <dbReference type="ARBA" id="ARBA00023122"/>
    </source>
</evidence>
<dbReference type="EMBL" id="BQXS01003285">
    <property type="protein sequence ID" value="GKT33928.1"/>
    <property type="molecule type" value="Genomic_DNA"/>
</dbReference>
<dbReference type="SMART" id="SM00116">
    <property type="entry name" value="CBS"/>
    <property type="match status" value="1"/>
</dbReference>
<keyword evidence="1 2" id="KW-0129">CBS domain</keyword>
<organism evidence="5 6">
    <name type="scientific">Aduncisulcus paluster</name>
    <dbReference type="NCBI Taxonomy" id="2918883"/>
    <lineage>
        <taxon>Eukaryota</taxon>
        <taxon>Metamonada</taxon>
        <taxon>Carpediemonas-like organisms</taxon>
        <taxon>Aduncisulcus</taxon>
    </lineage>
</organism>
<name>A0ABQ5KQS4_9EUKA</name>
<dbReference type="InterPro" id="IPR051257">
    <property type="entry name" value="Diverse_CBS-Domain"/>
</dbReference>
<dbReference type="InterPro" id="IPR046342">
    <property type="entry name" value="CBS_dom_sf"/>
</dbReference>
<sequence>RKTAMPKAFDISNPPFDRLTPHEGETLRASLDIVYFSPGETIIGSDAPADALYVVIKGTVEERSEAALLALLGPKDTFDSRALVHGESEHQFLARDETLCYVIPRALDELANDEEAKRYGSLMHAKVSELFLHPPALVAASDTIEAAGHLMHKIDSNALFVRSGERIGIITGMNLSKAAVLRRKPIETPVGEFANFDIVSVRPDDFVSSALLLMTKYNKRRLAVRDGEQFVGILEDIDLLGFLASSAQVVAGRIDRASSPQDLAIAAREIEA</sequence>
<keyword evidence="6" id="KW-1185">Reference proteome</keyword>
<dbReference type="InterPro" id="IPR000644">
    <property type="entry name" value="CBS_dom"/>
</dbReference>
<dbReference type="Pfam" id="PF00027">
    <property type="entry name" value="cNMP_binding"/>
    <property type="match status" value="1"/>
</dbReference>
<feature type="domain" description="Cyclic nucleotide-binding" evidence="3">
    <location>
        <begin position="15"/>
        <end position="86"/>
    </location>
</feature>
<dbReference type="InterPro" id="IPR000595">
    <property type="entry name" value="cNMP-bd_dom"/>
</dbReference>
<evidence type="ECO:0000313" key="5">
    <source>
        <dbReference type="EMBL" id="GKT33928.1"/>
    </source>
</evidence>
<evidence type="ECO:0000259" key="4">
    <source>
        <dbReference type="PROSITE" id="PS51371"/>
    </source>
</evidence>
<dbReference type="SUPFAM" id="SSF54631">
    <property type="entry name" value="CBS-domain pair"/>
    <property type="match status" value="1"/>
</dbReference>
<reference evidence="5" key="1">
    <citation type="submission" date="2022-03" db="EMBL/GenBank/DDBJ databases">
        <title>Draft genome sequence of Aduncisulcus paluster, a free-living microaerophilic Fornicata.</title>
        <authorList>
            <person name="Yuyama I."/>
            <person name="Kume K."/>
            <person name="Tamura T."/>
            <person name="Inagaki Y."/>
            <person name="Hashimoto T."/>
        </authorList>
    </citation>
    <scope>NUCLEOTIDE SEQUENCE</scope>
    <source>
        <strain evidence="5">NY0171</strain>
    </source>
</reference>
<dbReference type="InterPro" id="IPR014710">
    <property type="entry name" value="RmlC-like_jellyroll"/>
</dbReference>
<accession>A0ABQ5KQS4</accession>